<name>T1P402_TIGJA</name>
<dbReference type="GO" id="GO:0005615">
    <property type="term" value="C:extracellular space"/>
    <property type="evidence" value="ECO:0007669"/>
    <property type="project" value="InterPro"/>
</dbReference>
<dbReference type="EMBL" id="JN634013">
    <property type="protein sequence ID" value="AEQ34996.1"/>
    <property type="molecule type" value="mRNA"/>
</dbReference>
<proteinExistence type="evidence at transcript level"/>
<keyword evidence="1" id="KW-0732">Signal</keyword>
<sequence>WVTSLVARYFEQASPYVDIDNKVVTRTLEWLTEQQLPTGAFTETGENYNHRLQEDDKAMTAFVSLAFMQCFNLDATLQNSMNRAISFLAETWSDIEDPYIMSIVAYVMERANHPQKTI</sequence>
<dbReference type="InterPro" id="IPR011626">
    <property type="entry name" value="Alpha-macroglobulin_TED"/>
</dbReference>
<feature type="non-terminal residue" evidence="4">
    <location>
        <position position="118"/>
    </location>
</feature>
<reference evidence="4" key="1">
    <citation type="submission" date="2011-08" db="EMBL/GenBank/DDBJ databases">
        <authorList>
            <person name="Kim B.-M."/>
            <person name="Rhee J.-S."/>
            <person name="Lee J.-S."/>
        </authorList>
    </citation>
    <scope>NUCLEOTIDE SEQUENCE</scope>
</reference>
<dbReference type="PANTHER" id="PTHR11412:SF136">
    <property type="entry name" value="CD109 ANTIGEN"/>
    <property type="match status" value="1"/>
</dbReference>
<protein>
    <submittedName>
        <fullName evidence="4">Alpha-2-macroglobulin</fullName>
    </submittedName>
</protein>
<dbReference type="InterPro" id="IPR050473">
    <property type="entry name" value="A2M/Complement_sys"/>
</dbReference>
<accession>T1P402</accession>
<evidence type="ECO:0000259" key="3">
    <source>
        <dbReference type="Pfam" id="PF07678"/>
    </source>
</evidence>
<dbReference type="AlphaFoldDB" id="T1P402"/>
<dbReference type="Pfam" id="PF07678">
    <property type="entry name" value="TED_complement"/>
    <property type="match status" value="1"/>
</dbReference>
<evidence type="ECO:0000256" key="2">
    <source>
        <dbReference type="ARBA" id="ARBA00022966"/>
    </source>
</evidence>
<feature type="domain" description="Alpha-macroglobulin-like TED" evidence="3">
    <location>
        <begin position="1"/>
        <end position="116"/>
    </location>
</feature>
<dbReference type="InterPro" id="IPR008930">
    <property type="entry name" value="Terpenoid_cyclase/PrenylTrfase"/>
</dbReference>
<evidence type="ECO:0000313" key="4">
    <source>
        <dbReference type="EMBL" id="AEQ34996.1"/>
    </source>
</evidence>
<keyword evidence="2" id="KW-0882">Thioester bond</keyword>
<dbReference type="SUPFAM" id="SSF48239">
    <property type="entry name" value="Terpenoid cyclases/Protein prenyltransferases"/>
    <property type="match status" value="1"/>
</dbReference>
<organism evidence="4">
    <name type="scientific">Tigriopus japonicus</name>
    <name type="common">Copepod</name>
    <dbReference type="NCBI Taxonomy" id="158387"/>
    <lineage>
        <taxon>Eukaryota</taxon>
        <taxon>Metazoa</taxon>
        <taxon>Ecdysozoa</taxon>
        <taxon>Arthropoda</taxon>
        <taxon>Crustacea</taxon>
        <taxon>Multicrustacea</taxon>
        <taxon>Hexanauplia</taxon>
        <taxon>Copepoda</taxon>
        <taxon>Harpacticoida</taxon>
        <taxon>Harpacticidae</taxon>
        <taxon>Tigriopus</taxon>
    </lineage>
</organism>
<dbReference type="Gene3D" id="1.50.10.20">
    <property type="match status" value="1"/>
</dbReference>
<dbReference type="PANTHER" id="PTHR11412">
    <property type="entry name" value="MACROGLOBULIN / COMPLEMENT"/>
    <property type="match status" value="1"/>
</dbReference>
<feature type="non-terminal residue" evidence="4">
    <location>
        <position position="1"/>
    </location>
</feature>
<evidence type="ECO:0000256" key="1">
    <source>
        <dbReference type="ARBA" id="ARBA00022729"/>
    </source>
</evidence>